<gene>
    <name evidence="1" type="ORF">GOP47_0025011</name>
</gene>
<dbReference type="Proteomes" id="UP000886520">
    <property type="component" value="Chromosome 24"/>
</dbReference>
<keyword evidence="2" id="KW-1185">Reference proteome</keyword>
<dbReference type="AlphaFoldDB" id="A0A9D4U2V6"/>
<proteinExistence type="predicted"/>
<evidence type="ECO:0000313" key="2">
    <source>
        <dbReference type="Proteomes" id="UP000886520"/>
    </source>
</evidence>
<protein>
    <submittedName>
        <fullName evidence="1">Uncharacterized protein</fullName>
    </submittedName>
</protein>
<sequence>MTGTVIVGVGQPKALQNLALNRVLAQEKVADLAPEEVTFRQEKVADLAPEEVTFQQEKVADLAPEEVAFQQEK</sequence>
<organism evidence="1 2">
    <name type="scientific">Adiantum capillus-veneris</name>
    <name type="common">Maidenhair fern</name>
    <dbReference type="NCBI Taxonomy" id="13818"/>
    <lineage>
        <taxon>Eukaryota</taxon>
        <taxon>Viridiplantae</taxon>
        <taxon>Streptophyta</taxon>
        <taxon>Embryophyta</taxon>
        <taxon>Tracheophyta</taxon>
        <taxon>Polypodiopsida</taxon>
        <taxon>Polypodiidae</taxon>
        <taxon>Polypodiales</taxon>
        <taxon>Pteridineae</taxon>
        <taxon>Pteridaceae</taxon>
        <taxon>Vittarioideae</taxon>
        <taxon>Adiantum</taxon>
    </lineage>
</organism>
<reference evidence="1" key="1">
    <citation type="submission" date="2021-01" db="EMBL/GenBank/DDBJ databases">
        <title>Adiantum capillus-veneris genome.</title>
        <authorList>
            <person name="Fang Y."/>
            <person name="Liao Q."/>
        </authorList>
    </citation>
    <scope>NUCLEOTIDE SEQUENCE</scope>
    <source>
        <strain evidence="1">H3</strain>
        <tissue evidence="1">Leaf</tissue>
    </source>
</reference>
<name>A0A9D4U2V6_ADICA</name>
<dbReference type="EMBL" id="JABFUD020000024">
    <property type="protein sequence ID" value="KAI5060591.1"/>
    <property type="molecule type" value="Genomic_DNA"/>
</dbReference>
<accession>A0A9D4U2V6</accession>
<comment type="caution">
    <text evidence="1">The sequence shown here is derived from an EMBL/GenBank/DDBJ whole genome shotgun (WGS) entry which is preliminary data.</text>
</comment>
<feature type="non-terminal residue" evidence="1">
    <location>
        <position position="73"/>
    </location>
</feature>
<evidence type="ECO:0000313" key="1">
    <source>
        <dbReference type="EMBL" id="KAI5060591.1"/>
    </source>
</evidence>